<feature type="compositionally biased region" description="Basic and acidic residues" evidence="2">
    <location>
        <begin position="418"/>
        <end position="427"/>
    </location>
</feature>
<feature type="compositionally biased region" description="Gly residues" evidence="2">
    <location>
        <begin position="744"/>
        <end position="759"/>
    </location>
</feature>
<reference evidence="6" key="1">
    <citation type="submission" date="2016-04" db="UniProtKB">
        <authorList>
            <consortium name="WormBaseParasite"/>
        </authorList>
    </citation>
    <scope>IDENTIFICATION</scope>
</reference>
<feature type="region of interest" description="Disordered" evidence="2">
    <location>
        <begin position="655"/>
        <end position="695"/>
    </location>
</feature>
<name>A0A0R3SSR0_HYMDI</name>
<feature type="compositionally biased region" description="Low complexity" evidence="2">
    <location>
        <begin position="1770"/>
        <end position="1791"/>
    </location>
</feature>
<feature type="compositionally biased region" description="Polar residues" evidence="2">
    <location>
        <begin position="1046"/>
        <end position="1056"/>
    </location>
</feature>
<feature type="region of interest" description="Disordered" evidence="2">
    <location>
        <begin position="788"/>
        <end position="847"/>
    </location>
</feature>
<feature type="compositionally biased region" description="Polar residues" evidence="2">
    <location>
        <begin position="1265"/>
        <end position="1276"/>
    </location>
</feature>
<feature type="compositionally biased region" description="Low complexity" evidence="2">
    <location>
        <begin position="1297"/>
        <end position="1313"/>
    </location>
</feature>
<feature type="region of interest" description="Disordered" evidence="2">
    <location>
        <begin position="1354"/>
        <end position="1378"/>
    </location>
</feature>
<feature type="compositionally biased region" description="Low complexity" evidence="2">
    <location>
        <begin position="1521"/>
        <end position="1538"/>
    </location>
</feature>
<feature type="region of interest" description="Disordered" evidence="2">
    <location>
        <begin position="904"/>
        <end position="1057"/>
    </location>
</feature>
<organism evidence="6">
    <name type="scientific">Hymenolepis diminuta</name>
    <name type="common">Rat tapeworm</name>
    <dbReference type="NCBI Taxonomy" id="6216"/>
    <lineage>
        <taxon>Eukaryota</taxon>
        <taxon>Metazoa</taxon>
        <taxon>Spiralia</taxon>
        <taxon>Lophotrochozoa</taxon>
        <taxon>Platyhelminthes</taxon>
        <taxon>Cestoda</taxon>
        <taxon>Eucestoda</taxon>
        <taxon>Cyclophyllidea</taxon>
        <taxon>Hymenolepididae</taxon>
        <taxon>Hymenolepis</taxon>
    </lineage>
</organism>
<gene>
    <name evidence="4" type="ORF">HDID_LOCUS8358</name>
</gene>
<feature type="compositionally biased region" description="Low complexity" evidence="2">
    <location>
        <begin position="961"/>
        <end position="975"/>
    </location>
</feature>
<feature type="compositionally biased region" description="Polar residues" evidence="2">
    <location>
        <begin position="1539"/>
        <end position="1550"/>
    </location>
</feature>
<evidence type="ECO:0000313" key="4">
    <source>
        <dbReference type="EMBL" id="VDL60676.1"/>
    </source>
</evidence>
<keyword evidence="1" id="KW-0597">Phosphoprotein</keyword>
<feature type="domain" description="BAT2 N-terminal" evidence="3">
    <location>
        <begin position="10"/>
        <end position="136"/>
    </location>
</feature>
<feature type="compositionally biased region" description="Polar residues" evidence="2">
    <location>
        <begin position="1190"/>
        <end position="1205"/>
    </location>
</feature>
<feature type="region of interest" description="Disordered" evidence="2">
    <location>
        <begin position="561"/>
        <end position="616"/>
    </location>
</feature>
<feature type="region of interest" description="Disordered" evidence="2">
    <location>
        <begin position="314"/>
        <end position="336"/>
    </location>
</feature>
<reference evidence="4 5" key="2">
    <citation type="submission" date="2018-11" db="EMBL/GenBank/DDBJ databases">
        <authorList>
            <consortium name="Pathogen Informatics"/>
        </authorList>
    </citation>
    <scope>NUCLEOTIDE SEQUENCE [LARGE SCALE GENOMIC DNA]</scope>
</reference>
<evidence type="ECO:0000313" key="6">
    <source>
        <dbReference type="WBParaSite" id="HDID_0000836001-mRNA-1"/>
    </source>
</evidence>
<feature type="region of interest" description="Disordered" evidence="2">
    <location>
        <begin position="1110"/>
        <end position="1135"/>
    </location>
</feature>
<feature type="compositionally biased region" description="Polar residues" evidence="2">
    <location>
        <begin position="1812"/>
        <end position="1825"/>
    </location>
</feature>
<feature type="compositionally biased region" description="Polar residues" evidence="2">
    <location>
        <begin position="317"/>
        <end position="334"/>
    </location>
</feature>
<feature type="compositionally biased region" description="Low complexity" evidence="2">
    <location>
        <begin position="607"/>
        <end position="616"/>
    </location>
</feature>
<feature type="region of interest" description="Disordered" evidence="2">
    <location>
        <begin position="189"/>
        <end position="302"/>
    </location>
</feature>
<feature type="region of interest" description="Disordered" evidence="2">
    <location>
        <begin position="725"/>
        <end position="776"/>
    </location>
</feature>
<evidence type="ECO:0000313" key="5">
    <source>
        <dbReference type="Proteomes" id="UP000274504"/>
    </source>
</evidence>
<protein>
    <submittedName>
        <fullName evidence="6">BAT2_N domain-containing protein</fullName>
    </submittedName>
</protein>
<feature type="compositionally biased region" description="Low complexity" evidence="2">
    <location>
        <begin position="1725"/>
        <end position="1737"/>
    </location>
</feature>
<evidence type="ECO:0000259" key="3">
    <source>
        <dbReference type="Pfam" id="PF07001"/>
    </source>
</evidence>
<dbReference type="Pfam" id="PF07001">
    <property type="entry name" value="BAT2_N"/>
    <property type="match status" value="1"/>
</dbReference>
<evidence type="ECO:0000256" key="1">
    <source>
        <dbReference type="ARBA" id="ARBA00022553"/>
    </source>
</evidence>
<feature type="compositionally biased region" description="Basic and acidic residues" evidence="2">
    <location>
        <begin position="1287"/>
        <end position="1296"/>
    </location>
</feature>
<evidence type="ECO:0000256" key="2">
    <source>
        <dbReference type="SAM" id="MobiDB-lite"/>
    </source>
</evidence>
<feature type="region of interest" description="Disordered" evidence="2">
    <location>
        <begin position="1430"/>
        <end position="1478"/>
    </location>
</feature>
<feature type="compositionally biased region" description="Low complexity" evidence="2">
    <location>
        <begin position="1225"/>
        <end position="1238"/>
    </location>
</feature>
<feature type="compositionally biased region" description="Low complexity" evidence="2">
    <location>
        <begin position="989"/>
        <end position="1018"/>
    </location>
</feature>
<feature type="region of interest" description="Disordered" evidence="2">
    <location>
        <begin position="1762"/>
        <end position="1836"/>
    </location>
</feature>
<feature type="compositionally biased region" description="Basic and acidic residues" evidence="2">
    <location>
        <begin position="1177"/>
        <end position="1189"/>
    </location>
</feature>
<feature type="compositionally biased region" description="Acidic residues" evidence="2">
    <location>
        <begin position="251"/>
        <end position="264"/>
    </location>
</feature>
<feature type="region of interest" description="Disordered" evidence="2">
    <location>
        <begin position="1521"/>
        <end position="1551"/>
    </location>
</feature>
<dbReference type="EMBL" id="UYSG01011066">
    <property type="protein sequence ID" value="VDL60676.1"/>
    <property type="molecule type" value="Genomic_DNA"/>
</dbReference>
<feature type="region of interest" description="Disordered" evidence="2">
    <location>
        <begin position="46"/>
        <end position="176"/>
    </location>
</feature>
<feature type="compositionally biased region" description="Low complexity" evidence="2">
    <location>
        <begin position="88"/>
        <end position="102"/>
    </location>
</feature>
<feature type="region of interest" description="Disordered" evidence="2">
    <location>
        <begin position="1155"/>
        <end position="1337"/>
    </location>
</feature>
<proteinExistence type="predicted"/>
<feature type="compositionally biased region" description="Polar residues" evidence="2">
    <location>
        <begin position="285"/>
        <end position="302"/>
    </location>
</feature>
<dbReference type="STRING" id="6216.A0A0R3SSR0"/>
<feature type="compositionally biased region" description="Low complexity" evidence="2">
    <location>
        <begin position="799"/>
        <end position="812"/>
    </location>
</feature>
<feature type="region of interest" description="Disordered" evidence="2">
    <location>
        <begin position="398"/>
        <end position="433"/>
    </location>
</feature>
<dbReference type="Proteomes" id="UP000274504">
    <property type="component" value="Unassembled WGS sequence"/>
</dbReference>
<feature type="compositionally biased region" description="Polar residues" evidence="2">
    <location>
        <begin position="111"/>
        <end position="128"/>
    </location>
</feature>
<feature type="compositionally biased region" description="Basic and acidic residues" evidence="2">
    <location>
        <begin position="817"/>
        <end position="838"/>
    </location>
</feature>
<sequence length="1881" mass="200047">MNTKFSRPDKPKGKFAQSNINLLYKGNASEIQSKPTIRSSGYQVVGKLQGTRRNPPPPPWVPSIKAEMGGQDTKVNIVPPGGSGWGTGPSTANNESSSSPSKNDSKEKQNEASSSILKDITENPSQNNAEDSKSSADDSETPLVKPPQKPFFELRSKTAVVGSPLDLSTDVRPLSGKTLAPMVPFYQRPFASASNTMKDVDAVTDSSIEESKEESQSPTPASKPVSATARSSGWAAVASEEPDFQERITFSDDEDDVVSEDNVEEPARKLPAESSNEHPSPIKPLSSSASVSETPWVTPSSLTTSQVTFPRAAWDQPHSSFSSVSPMPLQSSYPMGSYCPLPRSDGLFPEDMLATTRGTDAALLSEQLQRASFTNASEAQVQAQREERTLAYKSAVNRAQMARKKRSDEQQSVPLEPTSKRNDRSMDSVKSGLTDVNVFPPSFMHSPHGPSPYSTIPPAVNHSAQHSVEPVFAALYSGGLPNMLGNGFVPPPPQAMKPQPHLPSPLSASTWNPHGSFSASNNQPAAFIHPPYPLSNSPKLVPPPTNQGAYFKSDPFTAVYPQPPPPISKSEHPHHHPVDNVVHSFATPIGGETSANHLTGFQPPSKPLQQQQQSNSPILEKRLDSEASGGKDLLNSLSTSLGSHALQISTHTNGTRTTAFTAPPVVDSSYPQTSTAATTTVVPRPQQSSTSHITPLMEVSLSGKWSEKDFEEVFENSSHGAYLKSFKSGRGGGNKHHDDQVRRFGGGFAPNTGRPGGRGGAKRLIRPRPPNPEDEGEEIYEYSRRQQYGAGEHDNTFPRSQQQRSRGNNRGGIVARSSRDYEEDSRQNGADYEREKCKGSGYKSNRHGMGAKVVEFPKRPIPSLQLGVDLVERISLDLVQVIAGLMAMTVPQNLPLVTQNDSEKLDTNATQSDTEQPEGSTTQTYPSQRPHRGGSTGRGRRGAHSGSQRQGASQRRDHRINQNQPRVNQQNNNNNPRRHPDDDNDNHGTPSNSNNNAATSTTTVTTTSTEHSSTNKGESTGGGSSGSTPNESGGGQQQNHQQQSGTVDSLGTGSNKLRSHAHSVTLASDVGDVWETASEGFSSSLMGTSPGCSFADCATVRTCDNDDDNIAEHDDGYGKRPNTIQRGRKPIHSAPNVGKIVPLMSINAEAPPSFVNNPNFLDSPLPSPPPPVQKPSTKNEAKGGEKDAVESNTGEEQSAAGSSTDSSEDGFQEVKSKSARRQQQKAKLQQKTLKSSSSNDDRSSSGKPKSRDAAATTASTKKSRVQGTPKGTSEQQKFSKSSSATSKKSDEKDRQQQTRSANATTTTSPTKSSAENDVTKKALLIGPSKNPPPSAWLKPLQETINEKAAALAAARQQRNTKSASTIKASQPMASVGSSALSVNSTVPITSSSSSYAWSVVVGSRTTVTTSSENAVLTTSTTTSTTKVAIQNSGATTTPVSGESKPSSNRPNIATVSESQSKTTSTAAIGDKKGEDGLPVSATTTVAPSSTSAIVCKVLPQKQPESSAAAAISSVVTVAPSTRPESSTTFSTSNITNNNPVQTQPISNQPLSFRRPPLSDVGDWLGSGKANAPAALFLDSYNPGKKMDNIMSQEMNSIFMQHQHQQQSFRQQQQAMAPPQMMNFGLQDLTLRNHQGSLRDSYFTPFSGGGNNGSQQRSVYTPQQKGGAASWQPASWQPPPPQPQAAHFEPSGLWSSNYSTPPPPPPPASYVGVIGADRPSTNNSVATQQQQSRLQQQQQQSAAAAAAAHAVAFAAASIYGRGGGGGGSGSGQQPYSQPQPGGLYAQSPSQQQTPPPHLSFDPNFAYSNGGLAANSTSMFSHHQSSGGPALLAPHQQRQHQLVNSAGASVRDHPPPPMFINAVSHGTPYPPAAAVLPTPGLHY</sequence>
<feature type="compositionally biased region" description="Polar residues" evidence="2">
    <location>
        <begin position="1430"/>
        <end position="1466"/>
    </location>
</feature>
<feature type="region of interest" description="Disordered" evidence="2">
    <location>
        <begin position="1639"/>
        <end position="1737"/>
    </location>
</feature>
<dbReference type="OrthoDB" id="1939715at2759"/>
<feature type="compositionally biased region" description="Polar residues" evidence="2">
    <location>
        <begin position="669"/>
        <end position="693"/>
    </location>
</feature>
<feature type="compositionally biased region" description="Polar residues" evidence="2">
    <location>
        <begin position="907"/>
        <end position="927"/>
    </location>
</feature>
<feature type="compositionally biased region" description="Polar residues" evidence="2">
    <location>
        <begin position="1356"/>
        <end position="1378"/>
    </location>
</feature>
<accession>A0A0R3SSR0</accession>
<feature type="compositionally biased region" description="Low complexity" evidence="2">
    <location>
        <begin position="1026"/>
        <end position="1045"/>
    </location>
</feature>
<feature type="compositionally biased region" description="Basic and acidic residues" evidence="2">
    <location>
        <begin position="1239"/>
        <end position="1252"/>
    </location>
</feature>
<dbReference type="InterPro" id="IPR009738">
    <property type="entry name" value="BAT2_N"/>
</dbReference>
<dbReference type="WBParaSite" id="HDID_0000836001-mRNA-1">
    <property type="protein sequence ID" value="HDID_0000836001-mRNA-1"/>
    <property type="gene ID" value="HDID_0000836001"/>
</dbReference>